<evidence type="ECO:0000313" key="8">
    <source>
        <dbReference type="EMBL" id="KCW64149.1"/>
    </source>
</evidence>
<feature type="transmembrane region" description="Helical" evidence="7">
    <location>
        <begin position="90"/>
        <end position="117"/>
    </location>
</feature>
<keyword evidence="4 7" id="KW-1133">Transmembrane helix</keyword>
<keyword evidence="3" id="KW-0732">Signal</keyword>
<feature type="transmembrane region" description="Helical" evidence="7">
    <location>
        <begin position="52"/>
        <end position="78"/>
    </location>
</feature>
<dbReference type="PANTHER" id="PTHR31769">
    <property type="entry name" value="OS07G0462200 PROTEIN-RELATED"/>
    <property type="match status" value="1"/>
</dbReference>
<dbReference type="InParanoid" id="A0A059BDN2"/>
<keyword evidence="5 7" id="KW-0472">Membrane</keyword>
<dbReference type="eggNOG" id="ENOG502QT9I">
    <property type="taxonomic scope" value="Eukaryota"/>
</dbReference>
<name>A0A059BDN2_EUCGR</name>
<keyword evidence="2 7" id="KW-0812">Transmembrane</keyword>
<comment type="subcellular location">
    <subcellularLocation>
        <location evidence="1">Endomembrane system</location>
        <topology evidence="1">Multi-pass membrane protein</topology>
    </subcellularLocation>
</comment>
<comment type="similarity">
    <text evidence="6">Belongs to the DESIGUAL family.</text>
</comment>
<gene>
    <name evidence="8" type="ORF">EUGRSUZ_G01794</name>
</gene>
<accession>A0A059BDN2</accession>
<evidence type="ECO:0000256" key="2">
    <source>
        <dbReference type="ARBA" id="ARBA00022692"/>
    </source>
</evidence>
<dbReference type="STRING" id="71139.A0A059BDN2"/>
<proteinExistence type="inferred from homology"/>
<dbReference type="GO" id="GO:0012505">
    <property type="term" value="C:endomembrane system"/>
    <property type="evidence" value="ECO:0007669"/>
    <property type="project" value="UniProtKB-SubCell"/>
</dbReference>
<evidence type="ECO:0000256" key="7">
    <source>
        <dbReference type="SAM" id="Phobius"/>
    </source>
</evidence>
<reference evidence="8" key="1">
    <citation type="submission" date="2013-07" db="EMBL/GenBank/DDBJ databases">
        <title>The genome of Eucalyptus grandis.</title>
        <authorList>
            <person name="Schmutz J."/>
            <person name="Hayes R."/>
            <person name="Myburg A."/>
            <person name="Tuskan G."/>
            <person name="Grattapaglia D."/>
            <person name="Rokhsar D.S."/>
        </authorList>
    </citation>
    <scope>NUCLEOTIDE SEQUENCE</scope>
    <source>
        <tissue evidence="8">Leaf extractions</tissue>
    </source>
</reference>
<evidence type="ECO:0000256" key="1">
    <source>
        <dbReference type="ARBA" id="ARBA00004127"/>
    </source>
</evidence>
<feature type="transmembrane region" description="Helical" evidence="7">
    <location>
        <begin position="137"/>
        <end position="161"/>
    </location>
</feature>
<organism evidence="8">
    <name type="scientific">Eucalyptus grandis</name>
    <name type="common">Flooded gum</name>
    <dbReference type="NCBI Taxonomy" id="71139"/>
    <lineage>
        <taxon>Eukaryota</taxon>
        <taxon>Viridiplantae</taxon>
        <taxon>Streptophyta</taxon>
        <taxon>Embryophyta</taxon>
        <taxon>Tracheophyta</taxon>
        <taxon>Spermatophyta</taxon>
        <taxon>Magnoliopsida</taxon>
        <taxon>eudicotyledons</taxon>
        <taxon>Gunneridae</taxon>
        <taxon>Pentapetalae</taxon>
        <taxon>rosids</taxon>
        <taxon>malvids</taxon>
        <taxon>Myrtales</taxon>
        <taxon>Myrtaceae</taxon>
        <taxon>Myrtoideae</taxon>
        <taxon>Eucalypteae</taxon>
        <taxon>Eucalyptus</taxon>
    </lineage>
</organism>
<dbReference type="InterPro" id="IPR009606">
    <property type="entry name" value="DEAL/Modifying_wall_lignin1/2"/>
</dbReference>
<dbReference type="Pfam" id="PF06749">
    <property type="entry name" value="DUF1218"/>
    <property type="match status" value="1"/>
</dbReference>
<evidence type="ECO:0000256" key="3">
    <source>
        <dbReference type="ARBA" id="ARBA00022729"/>
    </source>
</evidence>
<dbReference type="AlphaFoldDB" id="A0A059BDN2"/>
<dbReference type="Gramene" id="KCW64149">
    <property type="protein sequence ID" value="KCW64149"/>
    <property type="gene ID" value="EUGRSUZ_G01794"/>
</dbReference>
<sequence length="212" mass="22301">MDRKGVMICGVVGFLGLLSAAMGFAAEANWIKASEVLSAKPPQCDYPHSPAAALGLTAALTLIIAQVIINMAIGCICCRRNPHPSTSSGTIAVICFILSWITFVIAFFSLLAVAALNNQHGAANGFYWYDNCYVVKPGVFAGGALLSLATVTLGMISYLALTSAKNNADQGWGNGPLFNQGGVAMGHPQFPPQTGANPVSVHEDTYMRTQFT</sequence>
<dbReference type="InterPro" id="IPR052222">
    <property type="entry name" value="DESIGUAL"/>
</dbReference>
<evidence type="ECO:0000256" key="6">
    <source>
        <dbReference type="ARBA" id="ARBA00029467"/>
    </source>
</evidence>
<protein>
    <submittedName>
        <fullName evidence="8">Uncharacterized protein</fullName>
    </submittedName>
</protein>
<evidence type="ECO:0000256" key="5">
    <source>
        <dbReference type="ARBA" id="ARBA00023136"/>
    </source>
</evidence>
<dbReference type="EMBL" id="KK198759">
    <property type="protein sequence ID" value="KCW64149.1"/>
    <property type="molecule type" value="Genomic_DNA"/>
</dbReference>
<evidence type="ECO:0000256" key="4">
    <source>
        <dbReference type="ARBA" id="ARBA00022989"/>
    </source>
</evidence>